<feature type="compositionally biased region" description="Basic and acidic residues" evidence="2">
    <location>
        <begin position="555"/>
        <end position="581"/>
    </location>
</feature>
<feature type="region of interest" description="Disordered" evidence="2">
    <location>
        <begin position="102"/>
        <end position="128"/>
    </location>
</feature>
<feature type="coiled-coil region" evidence="1">
    <location>
        <begin position="37"/>
        <end position="64"/>
    </location>
</feature>
<dbReference type="EMBL" id="ML993624">
    <property type="protein sequence ID" value="KAF2160736.1"/>
    <property type="molecule type" value="Genomic_DNA"/>
</dbReference>
<dbReference type="InterPro" id="IPR006966">
    <property type="entry name" value="Peroxin-3"/>
</dbReference>
<dbReference type="RefSeq" id="XP_033661625.1">
    <property type="nucleotide sequence ID" value="XM_033809212.1"/>
</dbReference>
<dbReference type="PANTHER" id="PTHR28080">
    <property type="entry name" value="PEROXISOMAL BIOGENESIS FACTOR 3"/>
    <property type="match status" value="1"/>
</dbReference>
<dbReference type="GO" id="GO:0030674">
    <property type="term" value="F:protein-macromolecule adaptor activity"/>
    <property type="evidence" value="ECO:0007669"/>
    <property type="project" value="TreeGrafter"/>
</dbReference>
<name>A0A6A6C5R6_ZASCE</name>
<evidence type="ECO:0000256" key="1">
    <source>
        <dbReference type="SAM" id="Coils"/>
    </source>
</evidence>
<dbReference type="GO" id="GO:0005778">
    <property type="term" value="C:peroxisomal membrane"/>
    <property type="evidence" value="ECO:0007669"/>
    <property type="project" value="InterPro"/>
</dbReference>
<keyword evidence="5" id="KW-1185">Reference proteome</keyword>
<dbReference type="GO" id="GO:0045046">
    <property type="term" value="P:protein import into peroxisome membrane"/>
    <property type="evidence" value="ECO:0007669"/>
    <property type="project" value="TreeGrafter"/>
</dbReference>
<feature type="compositionally biased region" description="Polar residues" evidence="2">
    <location>
        <begin position="496"/>
        <end position="507"/>
    </location>
</feature>
<keyword evidence="3" id="KW-0812">Transmembrane</keyword>
<dbReference type="OrthoDB" id="45930at2759"/>
<dbReference type="PANTHER" id="PTHR28080:SF1">
    <property type="entry name" value="PEROXISOMAL BIOGENESIS FACTOR 3"/>
    <property type="match status" value="1"/>
</dbReference>
<keyword evidence="1" id="KW-0175">Coiled coil</keyword>
<accession>A0A6A6C5R6</accession>
<gene>
    <name evidence="4" type="ORF">M409DRAFT_28873</name>
</gene>
<feature type="transmembrane region" description="Helical" evidence="3">
    <location>
        <begin position="16"/>
        <end position="35"/>
    </location>
</feature>
<evidence type="ECO:0008006" key="6">
    <source>
        <dbReference type="Google" id="ProtNLM"/>
    </source>
</evidence>
<reference evidence="4" key="1">
    <citation type="journal article" date="2020" name="Stud. Mycol.">
        <title>101 Dothideomycetes genomes: a test case for predicting lifestyles and emergence of pathogens.</title>
        <authorList>
            <person name="Haridas S."/>
            <person name="Albert R."/>
            <person name="Binder M."/>
            <person name="Bloem J."/>
            <person name="Labutti K."/>
            <person name="Salamov A."/>
            <person name="Andreopoulos B."/>
            <person name="Baker S."/>
            <person name="Barry K."/>
            <person name="Bills G."/>
            <person name="Bluhm B."/>
            <person name="Cannon C."/>
            <person name="Castanera R."/>
            <person name="Culley D."/>
            <person name="Daum C."/>
            <person name="Ezra D."/>
            <person name="Gonzalez J."/>
            <person name="Henrissat B."/>
            <person name="Kuo A."/>
            <person name="Liang C."/>
            <person name="Lipzen A."/>
            <person name="Lutzoni F."/>
            <person name="Magnuson J."/>
            <person name="Mondo S."/>
            <person name="Nolan M."/>
            <person name="Ohm R."/>
            <person name="Pangilinan J."/>
            <person name="Park H.-J."/>
            <person name="Ramirez L."/>
            <person name="Alfaro M."/>
            <person name="Sun H."/>
            <person name="Tritt A."/>
            <person name="Yoshinaga Y."/>
            <person name="Zwiers L.-H."/>
            <person name="Turgeon B."/>
            <person name="Goodwin S."/>
            <person name="Spatafora J."/>
            <person name="Crous P."/>
            <person name="Grigoriev I."/>
        </authorList>
    </citation>
    <scope>NUCLEOTIDE SEQUENCE</scope>
    <source>
        <strain evidence="4">ATCC 36951</strain>
    </source>
</reference>
<dbReference type="Pfam" id="PF04882">
    <property type="entry name" value="Peroxin-3"/>
    <property type="match status" value="1"/>
</dbReference>
<feature type="compositionally biased region" description="Low complexity" evidence="2">
    <location>
        <begin position="106"/>
        <end position="121"/>
    </location>
</feature>
<organism evidence="4 5">
    <name type="scientific">Zasmidium cellare ATCC 36951</name>
    <dbReference type="NCBI Taxonomy" id="1080233"/>
    <lineage>
        <taxon>Eukaryota</taxon>
        <taxon>Fungi</taxon>
        <taxon>Dikarya</taxon>
        <taxon>Ascomycota</taxon>
        <taxon>Pezizomycotina</taxon>
        <taxon>Dothideomycetes</taxon>
        <taxon>Dothideomycetidae</taxon>
        <taxon>Mycosphaerellales</taxon>
        <taxon>Mycosphaerellaceae</taxon>
        <taxon>Zasmidium</taxon>
    </lineage>
</organism>
<dbReference type="AlphaFoldDB" id="A0A6A6C5R6"/>
<feature type="region of interest" description="Disordered" evidence="2">
    <location>
        <begin position="329"/>
        <end position="349"/>
    </location>
</feature>
<evidence type="ECO:0000313" key="5">
    <source>
        <dbReference type="Proteomes" id="UP000799537"/>
    </source>
</evidence>
<sequence length="581" mass="64941">MIAATRRWLRRNRNSLLIGAGVIGAGYFATQYVLGKIQEARQRMREEKIAKENLRRRFEQNQDDCTYTVLALLPTVRDEIIGALPVEQITDQLQQERQERLKRLGASEAASSEYPSAPPSATDDDGRSLASLQSSSYVHASQVAHSTLDIGEQSPRPKRSKAQLWQDMKIHSIARALTLIYTLSLLTLLTRIQLNLLGRRTYLSSVVALASPPPPTQSSTISLENRDDDNYDNVYGNEFETNRKYLTFSWWLLHRGSKHLMQRVMSAVKDVFGGVNIREDITLERLADLIMQVRRKVEGATEEERRRMKWLEYLLPPREEETFVIRQAGMSESDESPSPDTQPADPMDEDEMISESLRRLLDETSDLVDSPTFSYVLTRLLDSSFSHLIDYRVAVEAYKTSGPAAPTFEERITEIPDTKCKVAHILPVFCKQAHVIAQSSGELDAITGEAAQENEYLAAMNQVPDLQSFAAVIYSSNFEYEMPEAVPEDVYAQRGGQVSNSSNSPDSIAQEIADSPPKEVPAESVLEESEVLVLNEAQEEDAQTPAKAGPASDFEAAREKATSSVDGEDKPADDQGHIKLA</sequence>
<dbReference type="GeneID" id="54562484"/>
<keyword evidence="3" id="KW-0472">Membrane</keyword>
<keyword evidence="3" id="KW-1133">Transmembrane helix</keyword>
<dbReference type="Proteomes" id="UP000799537">
    <property type="component" value="Unassembled WGS sequence"/>
</dbReference>
<evidence type="ECO:0000256" key="3">
    <source>
        <dbReference type="SAM" id="Phobius"/>
    </source>
</evidence>
<evidence type="ECO:0000256" key="2">
    <source>
        <dbReference type="SAM" id="MobiDB-lite"/>
    </source>
</evidence>
<evidence type="ECO:0000313" key="4">
    <source>
        <dbReference type="EMBL" id="KAF2160736.1"/>
    </source>
</evidence>
<protein>
    <recommendedName>
        <fullName evidence="6">Peroxin-3</fullName>
    </recommendedName>
</protein>
<feature type="region of interest" description="Disordered" evidence="2">
    <location>
        <begin position="494"/>
        <end position="581"/>
    </location>
</feature>
<proteinExistence type="predicted"/>